<comment type="similarity">
    <text evidence="1">Belongs to the UPF0677 family.</text>
</comment>
<sequence>MSSTKLRLFNTVPDGNSAARETQSSKSKFIPHANGSSRWGALHALTASWPLELSNLVLQASNPDCTDLILLRFRDHLVPSWRYLSWTVPYFAWHYQNFLEYGLQGGVPGICAYTAARCRWLDDQIRAGVEEGAEQVVILRPGYDTRPYRMRFPHVKFYEVDDVEAHQAKKQLLEAVLPNRNLHPRPAFVSVDWGNLATFIPALTGAGFNPGKRAVFVAEGLLCQLDPEAADTLLSDVSALSAPGSRLAFDFLHEDVLEGLVQPAGYASLAQSLANKGRPFLNGMRPVYSAAVRRFQAYNMRVGAMLSPPDIAAWYHASPGAAPAAAQNPSPSRCSLVAGLAGGMPRYLSFLLVIKAGARQSLRDAPQPQGKAAHGAALGVGEDGSPDTVEGGASCFVASLLTLICGGGGPAPAPGSARAARRARTGTAGEEKSGAAPLRAPSKETSLAGSRRGPSEHPPAQLAAEPSSDWYLRADTPGAAARRDSDPGERLVLRGASGPAPAPEREALPLSSGGQLPDLDRAQSILPQSSASSLASAAAAAVETLEGEGTTAATARRTSDLQSQGRVQDLRQMFNSLAMG</sequence>
<dbReference type="PANTHER" id="PTHR43619:SF2">
    <property type="entry name" value="S-ADENOSYL-L-METHIONINE-DEPENDENT METHYLTRANSFERASES SUPERFAMILY PROTEIN"/>
    <property type="match status" value="1"/>
</dbReference>
<feature type="region of interest" description="Disordered" evidence="4">
    <location>
        <begin position="544"/>
        <end position="565"/>
    </location>
</feature>
<evidence type="ECO:0000313" key="5">
    <source>
        <dbReference type="EMBL" id="JAT68182.1"/>
    </source>
</evidence>
<gene>
    <name evidence="5" type="ORF">g.860</name>
</gene>
<evidence type="ECO:0000256" key="4">
    <source>
        <dbReference type="SAM" id="MobiDB-lite"/>
    </source>
</evidence>
<reference evidence="5" key="1">
    <citation type="submission" date="2015-08" db="EMBL/GenBank/DDBJ databases">
        <authorList>
            <person name="Babu N.S."/>
            <person name="Beckwith C.J."/>
            <person name="Beseler K.G."/>
            <person name="Brison A."/>
            <person name="Carone J.V."/>
            <person name="Caskin T.P."/>
            <person name="Diamond M."/>
            <person name="Durham M.E."/>
            <person name="Foxe J.M."/>
            <person name="Go M."/>
            <person name="Henderson B.A."/>
            <person name="Jones I.B."/>
            <person name="McGettigan J.A."/>
            <person name="Micheletti S.J."/>
            <person name="Nasrallah M.E."/>
            <person name="Ortiz D."/>
            <person name="Piller C.R."/>
            <person name="Privatt S.R."/>
            <person name="Schneider S.L."/>
            <person name="Sharp S."/>
            <person name="Smith T.C."/>
            <person name="Stanton J.D."/>
            <person name="Ullery H.E."/>
            <person name="Wilson R.J."/>
            <person name="Serrano M.G."/>
            <person name="Buck G."/>
            <person name="Lee V."/>
            <person name="Wang Y."/>
            <person name="Carvalho R."/>
            <person name="Voegtly L."/>
            <person name="Shi R."/>
            <person name="Duckworth R."/>
            <person name="Johnson A."/>
            <person name="Loviza R."/>
            <person name="Walstead R."/>
            <person name="Shah Z."/>
            <person name="Kiflezghi M."/>
            <person name="Wade K."/>
            <person name="Ball S.L."/>
            <person name="Bradley K.W."/>
            <person name="Asai D.J."/>
            <person name="Bowman C.A."/>
            <person name="Russell D.A."/>
            <person name="Pope W.H."/>
            <person name="Jacobs-Sera D."/>
            <person name="Hendrix R.W."/>
            <person name="Hatfull G.F."/>
        </authorList>
    </citation>
    <scope>NUCLEOTIDE SEQUENCE</scope>
</reference>
<evidence type="ECO:0000256" key="3">
    <source>
        <dbReference type="ARBA" id="ARBA00022679"/>
    </source>
</evidence>
<dbReference type="Pfam" id="PF04072">
    <property type="entry name" value="LCM"/>
    <property type="match status" value="1"/>
</dbReference>
<dbReference type="EMBL" id="GDKF01010440">
    <property type="protein sequence ID" value="JAT68182.1"/>
    <property type="molecule type" value="Transcribed_RNA"/>
</dbReference>
<protein>
    <recommendedName>
        <fullName evidence="6">S-adenosyl-L-methionine-dependent methyltransferase</fullName>
    </recommendedName>
</protein>
<dbReference type="InterPro" id="IPR007213">
    <property type="entry name" value="Ppm1/Ppm2/Tcmp"/>
</dbReference>
<feature type="compositionally biased region" description="Low complexity" evidence="4">
    <location>
        <begin position="544"/>
        <end position="556"/>
    </location>
</feature>
<evidence type="ECO:0008006" key="6">
    <source>
        <dbReference type="Google" id="ProtNLM"/>
    </source>
</evidence>
<dbReference type="PANTHER" id="PTHR43619">
    <property type="entry name" value="S-ADENOSYL-L-METHIONINE-DEPENDENT METHYLTRANSFERASE YKTD-RELATED"/>
    <property type="match status" value="1"/>
</dbReference>
<feature type="compositionally biased region" description="Basic and acidic residues" evidence="4">
    <location>
        <begin position="481"/>
        <end position="492"/>
    </location>
</feature>
<proteinExistence type="inferred from homology"/>
<dbReference type="SUPFAM" id="SSF53335">
    <property type="entry name" value="S-adenosyl-L-methionine-dependent methyltransferases"/>
    <property type="match status" value="1"/>
</dbReference>
<evidence type="ECO:0000256" key="2">
    <source>
        <dbReference type="ARBA" id="ARBA00022603"/>
    </source>
</evidence>
<dbReference type="InterPro" id="IPR011610">
    <property type="entry name" value="SAM_mthyl_Trfase_ML2640-like"/>
</dbReference>
<dbReference type="NCBIfam" id="TIGR00027">
    <property type="entry name" value="mthyl_TIGR00027"/>
    <property type="match status" value="1"/>
</dbReference>
<keyword evidence="2" id="KW-0489">Methyltransferase</keyword>
<dbReference type="GO" id="GO:0032259">
    <property type="term" value="P:methylation"/>
    <property type="evidence" value="ECO:0007669"/>
    <property type="project" value="UniProtKB-KW"/>
</dbReference>
<dbReference type="InterPro" id="IPR029063">
    <property type="entry name" value="SAM-dependent_MTases_sf"/>
</dbReference>
<dbReference type="AlphaFoldDB" id="A0A1D1ZMG9"/>
<keyword evidence="3" id="KW-0808">Transferase</keyword>
<evidence type="ECO:0000256" key="1">
    <source>
        <dbReference type="ARBA" id="ARBA00008138"/>
    </source>
</evidence>
<dbReference type="Gene3D" id="3.40.50.150">
    <property type="entry name" value="Vaccinia Virus protein VP39"/>
    <property type="match status" value="1"/>
</dbReference>
<feature type="region of interest" description="Disordered" evidence="4">
    <location>
        <begin position="363"/>
        <end position="385"/>
    </location>
</feature>
<name>A0A1D1ZMG9_AUXPR</name>
<dbReference type="GO" id="GO:0008168">
    <property type="term" value="F:methyltransferase activity"/>
    <property type="evidence" value="ECO:0007669"/>
    <property type="project" value="UniProtKB-KW"/>
</dbReference>
<organism evidence="5">
    <name type="scientific">Auxenochlorella protothecoides</name>
    <name type="common">Green microalga</name>
    <name type="synonym">Chlorella protothecoides</name>
    <dbReference type="NCBI Taxonomy" id="3075"/>
    <lineage>
        <taxon>Eukaryota</taxon>
        <taxon>Viridiplantae</taxon>
        <taxon>Chlorophyta</taxon>
        <taxon>core chlorophytes</taxon>
        <taxon>Trebouxiophyceae</taxon>
        <taxon>Chlorellales</taxon>
        <taxon>Chlorellaceae</taxon>
        <taxon>Auxenochlorella</taxon>
    </lineage>
</organism>
<feature type="region of interest" description="Disordered" evidence="4">
    <location>
        <begin position="410"/>
        <end position="519"/>
    </location>
</feature>
<accession>A0A1D1ZMG9</accession>